<organism evidence="1 2">
    <name type="scientific">Globodera pallida</name>
    <name type="common">Potato cyst nematode worm</name>
    <name type="synonym">Heterodera pallida</name>
    <dbReference type="NCBI Taxonomy" id="36090"/>
    <lineage>
        <taxon>Eukaryota</taxon>
        <taxon>Metazoa</taxon>
        <taxon>Ecdysozoa</taxon>
        <taxon>Nematoda</taxon>
        <taxon>Chromadorea</taxon>
        <taxon>Rhabditida</taxon>
        <taxon>Tylenchina</taxon>
        <taxon>Tylenchomorpha</taxon>
        <taxon>Tylenchoidea</taxon>
        <taxon>Heteroderidae</taxon>
        <taxon>Heteroderinae</taxon>
        <taxon>Globodera</taxon>
    </lineage>
</organism>
<protein>
    <submittedName>
        <fullName evidence="2">MSP domain-containing protein</fullName>
    </submittedName>
</protein>
<dbReference type="WBParaSite" id="GPLIN_000466500">
    <property type="protein sequence ID" value="GPLIN_000466500"/>
    <property type="gene ID" value="GPLIN_000466500"/>
</dbReference>
<sequence length="234" mass="26954">MDFYIFARPRACFASGSAYIRLTNDHPVELLLSSTGSKSYQIKQMIIVPNNQSYWNCEHPSNFQKTIQIGPMFRKDFLHAAFELYQQVPVLNSSFAQQADATQRIVTLGDNWLSHCAVVMSVFNYYFQSFWSHIICALFRLVKSVIVLAMLARGRPLGHCCHHINLILMLISHATAFIQPMSSDKDLSGTQDDLVRHLELEEQKHERAAMAHIKMAQQMKLLRMQFDLLHQRPV</sequence>
<reference evidence="2" key="2">
    <citation type="submission" date="2016-06" db="UniProtKB">
        <authorList>
            <consortium name="WormBaseParasite"/>
        </authorList>
    </citation>
    <scope>IDENTIFICATION</scope>
</reference>
<accession>A0A183BVM7</accession>
<evidence type="ECO:0000313" key="1">
    <source>
        <dbReference type="Proteomes" id="UP000050741"/>
    </source>
</evidence>
<dbReference type="AlphaFoldDB" id="A0A183BVM7"/>
<dbReference type="Proteomes" id="UP000050741">
    <property type="component" value="Unassembled WGS sequence"/>
</dbReference>
<reference evidence="1" key="1">
    <citation type="submission" date="2014-05" db="EMBL/GenBank/DDBJ databases">
        <title>The genome and life-stage specific transcriptomes of Globodera pallida elucidate key aspects of plant parasitism by a cyst nematode.</title>
        <authorList>
            <person name="Cotton J.A."/>
            <person name="Lilley C.J."/>
            <person name="Jones L.M."/>
            <person name="Kikuchi T."/>
            <person name="Reid A.J."/>
            <person name="Thorpe P."/>
            <person name="Tsai I.J."/>
            <person name="Beasley H."/>
            <person name="Blok V."/>
            <person name="Cock P.J.A."/>
            <person name="Van den Akker S.E."/>
            <person name="Holroyd N."/>
            <person name="Hunt M."/>
            <person name="Mantelin S."/>
            <person name="Naghra H."/>
            <person name="Pain A."/>
            <person name="Palomares-Rius J.E."/>
            <person name="Zarowiecki M."/>
            <person name="Berriman M."/>
            <person name="Jones J.T."/>
            <person name="Urwin P.E."/>
        </authorList>
    </citation>
    <scope>NUCLEOTIDE SEQUENCE [LARGE SCALE GENOMIC DNA]</scope>
    <source>
        <strain evidence="1">Lindley</strain>
    </source>
</reference>
<name>A0A183BVM7_GLOPA</name>
<proteinExistence type="predicted"/>
<keyword evidence="1" id="KW-1185">Reference proteome</keyword>
<evidence type="ECO:0000313" key="2">
    <source>
        <dbReference type="WBParaSite" id="GPLIN_000466500"/>
    </source>
</evidence>